<evidence type="ECO:0000313" key="13">
    <source>
        <dbReference type="Proteomes" id="UP000054977"/>
    </source>
</evidence>
<reference evidence="12" key="1">
    <citation type="submission" date="2016-01" db="EMBL/GenBank/DDBJ databases">
        <authorList>
            <person name="Peeters C."/>
        </authorList>
    </citation>
    <scope>NUCLEOTIDE SEQUENCE [LARGE SCALE GENOMIC DNA]</scope>
    <source>
        <strain evidence="12">LMG 22934</strain>
    </source>
</reference>
<keyword evidence="13" id="KW-1185">Reference proteome</keyword>
<evidence type="ECO:0000259" key="11">
    <source>
        <dbReference type="PROSITE" id="PS50112"/>
    </source>
</evidence>
<evidence type="ECO:0000313" key="12">
    <source>
        <dbReference type="EMBL" id="SAL49617.1"/>
    </source>
</evidence>
<feature type="domain" description="PAS" evidence="11">
    <location>
        <begin position="84"/>
        <end position="128"/>
    </location>
</feature>
<keyword evidence="8" id="KW-0902">Two-component regulatory system</keyword>
<proteinExistence type="predicted"/>
<keyword evidence="6" id="KW-0418">Kinase</keyword>
<dbReference type="SMART" id="SM00387">
    <property type="entry name" value="HATPase_c"/>
    <property type="match status" value="1"/>
</dbReference>
<evidence type="ECO:0000256" key="9">
    <source>
        <dbReference type="SAM" id="MobiDB-lite"/>
    </source>
</evidence>
<evidence type="ECO:0000256" key="7">
    <source>
        <dbReference type="ARBA" id="ARBA00022840"/>
    </source>
</evidence>
<comment type="caution">
    <text evidence="12">The sequence shown here is derived from an EMBL/GenBank/DDBJ whole genome shotgun (WGS) entry which is preliminary data.</text>
</comment>
<dbReference type="InterPro" id="IPR000014">
    <property type="entry name" value="PAS"/>
</dbReference>
<evidence type="ECO:0000256" key="3">
    <source>
        <dbReference type="ARBA" id="ARBA00022553"/>
    </source>
</evidence>
<feature type="compositionally biased region" description="Basic and acidic residues" evidence="9">
    <location>
        <begin position="68"/>
        <end position="83"/>
    </location>
</feature>
<sequence length="445" mass="48701">MTVVHAGVVSSSDSSVTTVPPPAFNEAQRFDPPLRKTQQGGRRKRIRAYLMLSAARLMQYTSRLGTRRNGEDARPESLKKLPNDDDPFPSTLELLPFAILVTNRHGEIVQANAASEKLFGYNRDELIGASAEALVPGLRDGAHTALQIDTASGHAPGAAHGSRDVFARRKEGTEFPAEITTNPLTSHREALMLTVVIDRTERHELQRNRQDLAHLTRVSTLGELAGSLAHELNQPLTAMLSNAQAAQRFMAMDPIDLDEVREILHDLVADNRRASEVIRRIRALLKKGELEAAPLSLADVIGDVVLLLHSDAIVRGVRVFLNIDPGLPPVHGDRVQLQQVVLNLLLNAFDAMESHGVPDREVVIEASVKDEGSVRVAVRDRGPGLADDIVEKLFTPFFTSKRDGLGLGLSISRTIVDMHGGRIWAENNADAGATFHFTLPTEPLR</sequence>
<dbReference type="Pfam" id="PF00512">
    <property type="entry name" value="HisKA"/>
    <property type="match status" value="1"/>
</dbReference>
<dbReference type="Gene3D" id="1.10.287.130">
    <property type="match status" value="1"/>
</dbReference>
<dbReference type="InterPro" id="IPR003594">
    <property type="entry name" value="HATPase_dom"/>
</dbReference>
<dbReference type="RefSeq" id="WP_235007691.1">
    <property type="nucleotide sequence ID" value="NZ_FCNW02000022.1"/>
</dbReference>
<evidence type="ECO:0000256" key="6">
    <source>
        <dbReference type="ARBA" id="ARBA00022777"/>
    </source>
</evidence>
<evidence type="ECO:0000256" key="2">
    <source>
        <dbReference type="ARBA" id="ARBA00012438"/>
    </source>
</evidence>
<dbReference type="NCBIfam" id="TIGR00229">
    <property type="entry name" value="sensory_box"/>
    <property type="match status" value="1"/>
</dbReference>
<dbReference type="InterPro" id="IPR036097">
    <property type="entry name" value="HisK_dim/P_sf"/>
</dbReference>
<feature type="region of interest" description="Disordered" evidence="9">
    <location>
        <begin position="62"/>
        <end position="85"/>
    </location>
</feature>
<keyword evidence="5" id="KW-0547">Nucleotide-binding</keyword>
<dbReference type="Pfam" id="PF02518">
    <property type="entry name" value="HATPase_c"/>
    <property type="match status" value="1"/>
</dbReference>
<evidence type="ECO:0000256" key="8">
    <source>
        <dbReference type="ARBA" id="ARBA00023012"/>
    </source>
</evidence>
<dbReference type="SUPFAM" id="SSF47384">
    <property type="entry name" value="Homodimeric domain of signal transducing histidine kinase"/>
    <property type="match status" value="1"/>
</dbReference>
<accession>A0A158HZJ9</accession>
<organism evidence="12 13">
    <name type="scientific">Caballeronia humi</name>
    <dbReference type="NCBI Taxonomy" id="326474"/>
    <lineage>
        <taxon>Bacteria</taxon>
        <taxon>Pseudomonadati</taxon>
        <taxon>Pseudomonadota</taxon>
        <taxon>Betaproteobacteria</taxon>
        <taxon>Burkholderiales</taxon>
        <taxon>Burkholderiaceae</taxon>
        <taxon>Caballeronia</taxon>
    </lineage>
</organism>
<keyword evidence="7" id="KW-0067">ATP-binding</keyword>
<evidence type="ECO:0000256" key="5">
    <source>
        <dbReference type="ARBA" id="ARBA00022741"/>
    </source>
</evidence>
<dbReference type="InterPro" id="IPR004358">
    <property type="entry name" value="Sig_transdc_His_kin-like_C"/>
</dbReference>
<comment type="catalytic activity">
    <reaction evidence="1">
        <text>ATP + protein L-histidine = ADP + protein N-phospho-L-histidine.</text>
        <dbReference type="EC" id="2.7.13.3"/>
    </reaction>
</comment>
<dbReference type="EC" id="2.7.13.3" evidence="2"/>
<dbReference type="PANTHER" id="PTHR43065">
    <property type="entry name" value="SENSOR HISTIDINE KINASE"/>
    <property type="match status" value="1"/>
</dbReference>
<dbReference type="Proteomes" id="UP000054977">
    <property type="component" value="Unassembled WGS sequence"/>
</dbReference>
<dbReference type="AlphaFoldDB" id="A0A158HZJ9"/>
<gene>
    <name evidence="12" type="ORF">AWB65_04005</name>
</gene>
<dbReference type="Gene3D" id="3.30.450.20">
    <property type="entry name" value="PAS domain"/>
    <property type="match status" value="1"/>
</dbReference>
<dbReference type="InterPro" id="IPR036890">
    <property type="entry name" value="HATPase_C_sf"/>
</dbReference>
<dbReference type="GO" id="GO:0000155">
    <property type="term" value="F:phosphorelay sensor kinase activity"/>
    <property type="evidence" value="ECO:0007669"/>
    <property type="project" value="InterPro"/>
</dbReference>
<dbReference type="SMART" id="SM00388">
    <property type="entry name" value="HisKA"/>
    <property type="match status" value="1"/>
</dbReference>
<dbReference type="Pfam" id="PF13426">
    <property type="entry name" value="PAS_9"/>
    <property type="match status" value="1"/>
</dbReference>
<dbReference type="SUPFAM" id="SSF55785">
    <property type="entry name" value="PYP-like sensor domain (PAS domain)"/>
    <property type="match status" value="1"/>
</dbReference>
<name>A0A158HZJ9_9BURK</name>
<dbReference type="Gene3D" id="3.30.565.10">
    <property type="entry name" value="Histidine kinase-like ATPase, C-terminal domain"/>
    <property type="match status" value="1"/>
</dbReference>
<keyword evidence="4" id="KW-0808">Transferase</keyword>
<dbReference type="PRINTS" id="PR00344">
    <property type="entry name" value="BCTRLSENSOR"/>
</dbReference>
<evidence type="ECO:0000256" key="1">
    <source>
        <dbReference type="ARBA" id="ARBA00000085"/>
    </source>
</evidence>
<evidence type="ECO:0000259" key="10">
    <source>
        <dbReference type="PROSITE" id="PS50109"/>
    </source>
</evidence>
<feature type="domain" description="Histidine kinase" evidence="10">
    <location>
        <begin position="227"/>
        <end position="443"/>
    </location>
</feature>
<dbReference type="InterPro" id="IPR005467">
    <property type="entry name" value="His_kinase_dom"/>
</dbReference>
<dbReference type="SMART" id="SM00091">
    <property type="entry name" value="PAS"/>
    <property type="match status" value="1"/>
</dbReference>
<dbReference type="CDD" id="cd00082">
    <property type="entry name" value="HisKA"/>
    <property type="match status" value="1"/>
</dbReference>
<feature type="region of interest" description="Disordered" evidence="9">
    <location>
        <begin position="1"/>
        <end position="43"/>
    </location>
</feature>
<dbReference type="PROSITE" id="PS50109">
    <property type="entry name" value="HIS_KIN"/>
    <property type="match status" value="1"/>
</dbReference>
<dbReference type="PROSITE" id="PS50112">
    <property type="entry name" value="PAS"/>
    <property type="match status" value="1"/>
</dbReference>
<dbReference type="STRING" id="326474.AWB65_04005"/>
<protein>
    <recommendedName>
        <fullName evidence="2">histidine kinase</fullName>
        <ecNumber evidence="2">2.7.13.3</ecNumber>
    </recommendedName>
</protein>
<dbReference type="GO" id="GO:0005524">
    <property type="term" value="F:ATP binding"/>
    <property type="evidence" value="ECO:0007669"/>
    <property type="project" value="UniProtKB-KW"/>
</dbReference>
<feature type="compositionally biased region" description="Low complexity" evidence="9">
    <location>
        <begin position="1"/>
        <end position="16"/>
    </location>
</feature>
<dbReference type="InterPro" id="IPR003661">
    <property type="entry name" value="HisK_dim/P_dom"/>
</dbReference>
<keyword evidence="3" id="KW-0597">Phosphoprotein</keyword>
<dbReference type="CDD" id="cd00130">
    <property type="entry name" value="PAS"/>
    <property type="match status" value="1"/>
</dbReference>
<dbReference type="SUPFAM" id="SSF55874">
    <property type="entry name" value="ATPase domain of HSP90 chaperone/DNA topoisomerase II/histidine kinase"/>
    <property type="match status" value="1"/>
</dbReference>
<dbReference type="InterPro" id="IPR035965">
    <property type="entry name" value="PAS-like_dom_sf"/>
</dbReference>
<evidence type="ECO:0000256" key="4">
    <source>
        <dbReference type="ARBA" id="ARBA00022679"/>
    </source>
</evidence>
<dbReference type="EMBL" id="FCNW02000022">
    <property type="protein sequence ID" value="SAL49617.1"/>
    <property type="molecule type" value="Genomic_DNA"/>
</dbReference>
<dbReference type="PANTHER" id="PTHR43065:SF10">
    <property type="entry name" value="PEROXIDE STRESS-ACTIVATED HISTIDINE KINASE MAK3"/>
    <property type="match status" value="1"/>
</dbReference>